<dbReference type="SMART" id="SM00903">
    <property type="entry name" value="Flavin_Reduct"/>
    <property type="match status" value="1"/>
</dbReference>
<dbReference type="InterPro" id="IPR002563">
    <property type="entry name" value="Flavin_Rdtase-like_dom"/>
</dbReference>
<feature type="domain" description="Flavin reductase like" evidence="1">
    <location>
        <begin position="18"/>
        <end position="172"/>
    </location>
</feature>
<dbReference type="Proteomes" id="UP000190787">
    <property type="component" value="Unassembled WGS sequence"/>
</dbReference>
<comment type="caution">
    <text evidence="2">The sequence shown here is derived from an EMBL/GenBank/DDBJ whole genome shotgun (WGS) entry which is preliminary data.</text>
</comment>
<dbReference type="Gene3D" id="2.30.110.10">
    <property type="entry name" value="Electron Transport, Fmn-binding Protein, Chain A"/>
    <property type="match status" value="1"/>
</dbReference>
<dbReference type="Pfam" id="PF01613">
    <property type="entry name" value="Flavin_Reduct"/>
    <property type="match status" value="1"/>
</dbReference>
<protein>
    <submittedName>
        <fullName evidence="2">Flavin reductase</fullName>
    </submittedName>
</protein>
<evidence type="ECO:0000313" key="2">
    <source>
        <dbReference type="EMBL" id="OOY25977.1"/>
    </source>
</evidence>
<dbReference type="InterPro" id="IPR012349">
    <property type="entry name" value="Split_barrel_FMN-bd"/>
</dbReference>
<accession>A0ABX3N1X9</accession>
<organism evidence="2 3">
    <name type="scientific">Thioclava sediminum</name>
    <dbReference type="NCBI Taxonomy" id="1915319"/>
    <lineage>
        <taxon>Bacteria</taxon>
        <taxon>Pseudomonadati</taxon>
        <taxon>Pseudomonadota</taxon>
        <taxon>Alphaproteobacteria</taxon>
        <taxon>Rhodobacterales</taxon>
        <taxon>Paracoccaceae</taxon>
        <taxon>Thioclava</taxon>
    </lineage>
</organism>
<keyword evidence="3" id="KW-1185">Reference proteome</keyword>
<proteinExistence type="predicted"/>
<gene>
    <name evidence="2" type="ORF">BMI91_06225</name>
</gene>
<sequence length="199" mass="21650">MFYRTSDGHPLAHNPFNSIVAPRPIGWISTRSEMGDNLAPYSFFNAVAYTPPQVIFSSTGVKPDRDGTKDSVSQLREAGVFCANLVTYALKDQMNASCANFPAGTDEFAECGIEKAECETIDCPRVAAAPASLECRVVQVIKLLGEGNYLVHGEVTGIHIADDCLKDGLYSPPDRLVRLGNRGDYAAVSETFEMLRPKL</sequence>
<reference evidence="2 3" key="1">
    <citation type="submission" date="2016-11" db="EMBL/GenBank/DDBJ databases">
        <title>A multilocus sequence analysis scheme for characterization of bacteria in the genus Thioclava.</title>
        <authorList>
            <person name="Liu Y."/>
            <person name="Shao Z."/>
        </authorList>
    </citation>
    <scope>NUCLEOTIDE SEQUENCE [LARGE SCALE GENOMIC DNA]</scope>
    <source>
        <strain evidence="2 3">TAW-CT134</strain>
    </source>
</reference>
<evidence type="ECO:0000313" key="3">
    <source>
        <dbReference type="Proteomes" id="UP000190787"/>
    </source>
</evidence>
<dbReference type="SUPFAM" id="SSF50475">
    <property type="entry name" value="FMN-binding split barrel"/>
    <property type="match status" value="1"/>
</dbReference>
<name>A0ABX3N1X9_9RHOB</name>
<dbReference type="PANTHER" id="PTHR43812:SF2">
    <property type="entry name" value="FLAVIN REDUCTASE LIKE DOMAIN-CONTAINING PROTEIN"/>
    <property type="match status" value="1"/>
</dbReference>
<dbReference type="PANTHER" id="PTHR43812">
    <property type="entry name" value="BLR2425 PROTEIN"/>
    <property type="match status" value="1"/>
</dbReference>
<dbReference type="RefSeq" id="WP_078604296.1">
    <property type="nucleotide sequence ID" value="NZ_MPZV01000001.1"/>
</dbReference>
<evidence type="ECO:0000259" key="1">
    <source>
        <dbReference type="SMART" id="SM00903"/>
    </source>
</evidence>
<dbReference type="EMBL" id="MPZV01000001">
    <property type="protein sequence ID" value="OOY25977.1"/>
    <property type="molecule type" value="Genomic_DNA"/>
</dbReference>